<feature type="chain" id="PRO_5045288337" evidence="5">
    <location>
        <begin position="23"/>
        <end position="361"/>
    </location>
</feature>
<keyword evidence="4" id="KW-0574">Periplasm</keyword>
<dbReference type="RefSeq" id="WP_265264246.1">
    <property type="nucleotide sequence ID" value="NZ_JAIHOM010000037.1"/>
</dbReference>
<evidence type="ECO:0000256" key="2">
    <source>
        <dbReference type="ARBA" id="ARBA00022448"/>
    </source>
</evidence>
<evidence type="ECO:0000256" key="4">
    <source>
        <dbReference type="ARBA" id="ARBA00022764"/>
    </source>
</evidence>
<keyword evidence="2" id="KW-0813">Transport</keyword>
<dbReference type="Gene3D" id="3.40.190.10">
    <property type="entry name" value="Periplasmic binding protein-like II"/>
    <property type="match status" value="2"/>
</dbReference>
<evidence type="ECO:0000256" key="3">
    <source>
        <dbReference type="ARBA" id="ARBA00022729"/>
    </source>
</evidence>
<comment type="caution">
    <text evidence="6">The sequence shown here is derived from an EMBL/GenBank/DDBJ whole genome shotgun (WGS) entry which is preliminary data.</text>
</comment>
<proteinExistence type="predicted"/>
<protein>
    <submittedName>
        <fullName evidence="6">Spermidine/putrescine ABC transporter substrate-binding protein</fullName>
    </submittedName>
</protein>
<dbReference type="PANTHER" id="PTHR30222:SF17">
    <property type="entry name" value="SPERMIDINE_PUTRESCINE-BINDING PERIPLASMIC PROTEIN"/>
    <property type="match status" value="1"/>
</dbReference>
<dbReference type="Proteomes" id="UP001526426">
    <property type="component" value="Unassembled WGS sequence"/>
</dbReference>
<dbReference type="InterPro" id="IPR006059">
    <property type="entry name" value="SBP"/>
</dbReference>
<dbReference type="CDD" id="cd13590">
    <property type="entry name" value="PBP2_PotD_PotF_like"/>
    <property type="match status" value="1"/>
</dbReference>
<dbReference type="PRINTS" id="PR00909">
    <property type="entry name" value="SPERMDNBNDNG"/>
</dbReference>
<dbReference type="PIRSF" id="PIRSF019574">
    <property type="entry name" value="Periplasmic_polyamine_BP"/>
    <property type="match status" value="1"/>
</dbReference>
<gene>
    <name evidence="6" type="ORF">K4A83_09365</name>
</gene>
<dbReference type="InterPro" id="IPR001188">
    <property type="entry name" value="Sperm_putr-bd"/>
</dbReference>
<dbReference type="PANTHER" id="PTHR30222">
    <property type="entry name" value="SPERMIDINE/PUTRESCINE-BINDING PERIPLASMIC PROTEIN"/>
    <property type="match status" value="1"/>
</dbReference>
<keyword evidence="7" id="KW-1185">Reference proteome</keyword>
<reference evidence="6 7" key="1">
    <citation type="submission" date="2021-08" db="EMBL/GenBank/DDBJ databases">
        <title>Draft genome sequence of Spirulina subsalsa with high tolerance to salinity and hype-accumulation of phycocyanin.</title>
        <authorList>
            <person name="Pei H."/>
            <person name="Jiang L."/>
        </authorList>
    </citation>
    <scope>NUCLEOTIDE SEQUENCE [LARGE SCALE GENOMIC DNA]</scope>
    <source>
        <strain evidence="6 7">FACHB-351</strain>
    </source>
</reference>
<evidence type="ECO:0000256" key="1">
    <source>
        <dbReference type="ARBA" id="ARBA00004418"/>
    </source>
</evidence>
<dbReference type="EMBL" id="JAIHOM010000037">
    <property type="protein sequence ID" value="MCW6036474.1"/>
    <property type="molecule type" value="Genomic_DNA"/>
</dbReference>
<feature type="signal peptide" evidence="5">
    <location>
        <begin position="1"/>
        <end position="22"/>
    </location>
</feature>
<name>A0ABT3L5U5_9CYAN</name>
<dbReference type="SUPFAM" id="SSF53850">
    <property type="entry name" value="Periplasmic binding protein-like II"/>
    <property type="match status" value="1"/>
</dbReference>
<organism evidence="6 7">
    <name type="scientific">Spirulina subsalsa FACHB-351</name>
    <dbReference type="NCBI Taxonomy" id="234711"/>
    <lineage>
        <taxon>Bacteria</taxon>
        <taxon>Bacillati</taxon>
        <taxon>Cyanobacteriota</taxon>
        <taxon>Cyanophyceae</taxon>
        <taxon>Spirulinales</taxon>
        <taxon>Spirulinaceae</taxon>
        <taxon>Spirulina</taxon>
    </lineage>
</organism>
<accession>A0ABT3L5U5</accession>
<evidence type="ECO:0000313" key="6">
    <source>
        <dbReference type="EMBL" id="MCW6036474.1"/>
    </source>
</evidence>
<evidence type="ECO:0000313" key="7">
    <source>
        <dbReference type="Proteomes" id="UP001526426"/>
    </source>
</evidence>
<evidence type="ECO:0000256" key="5">
    <source>
        <dbReference type="SAM" id="SignalP"/>
    </source>
</evidence>
<dbReference type="Pfam" id="PF13416">
    <property type="entry name" value="SBP_bac_8"/>
    <property type="match status" value="1"/>
</dbReference>
<sequence>MKRLLILVLLFIIGVTFPVACAANRPGTSDGQLSRASNVLNVYNWSTYIDPDVVREFEQRFNVRVQYDTYDSNDTLLAKIQPGNPGYDIVVPTDDYVESMANQGLLEELNHDNIPNLKNVDPRFLDNPFDPGNKYSVPYQWGTFGIGYNIQATGGEIKSLREIFDDKYRGRVALMEDSRAMLGSVLIMLGYSPNTTNRQELEEARDFLVEHRSVVATFAPDTGQDLLDQGEVDIALEWSGDVFQVMEENENIRYVIPKEGAIIWTDNLAIPKDAPHKELAETFINFILEPEIGAAISNYVKFGTPNKAAIEQGLIDEADLANPGIYPPDETLERLEYARDLGRDTALYDDIWTELKVAIGS</sequence>
<keyword evidence="3 5" id="KW-0732">Signal</keyword>
<comment type="subcellular location">
    <subcellularLocation>
        <location evidence="1">Periplasm</location>
    </subcellularLocation>
</comment>